<evidence type="ECO:0000259" key="1">
    <source>
        <dbReference type="Pfam" id="PF06983"/>
    </source>
</evidence>
<dbReference type="PANTHER" id="PTHR33990">
    <property type="entry name" value="PROTEIN YJDN-RELATED"/>
    <property type="match status" value="1"/>
</dbReference>
<name>A0A094QI11_9ZZZZ</name>
<proteinExistence type="predicted"/>
<dbReference type="Pfam" id="PF06983">
    <property type="entry name" value="3-dmu-9_3-mt"/>
    <property type="match status" value="1"/>
</dbReference>
<dbReference type="Gene3D" id="3.10.180.10">
    <property type="entry name" value="2,3-Dihydroxybiphenyl 1,2-Dioxygenase, domain 1"/>
    <property type="match status" value="1"/>
</dbReference>
<dbReference type="CDD" id="cd06588">
    <property type="entry name" value="PhnB_like"/>
    <property type="match status" value="1"/>
</dbReference>
<dbReference type="InterPro" id="IPR009725">
    <property type="entry name" value="3_dmu_93_MTrfase"/>
</dbReference>
<dbReference type="SUPFAM" id="SSF54593">
    <property type="entry name" value="Glyoxalase/Bleomycin resistance protein/Dihydroxybiphenyl dioxygenase"/>
    <property type="match status" value="1"/>
</dbReference>
<dbReference type="PANTHER" id="PTHR33990:SF2">
    <property type="entry name" value="PHNB-LIKE DOMAIN-CONTAINING PROTEIN"/>
    <property type="match status" value="1"/>
</dbReference>
<sequence length="153" mass="17160">MAISEPIICLWYDNEAVEAANFYVSLLPNSTVTNTSYYRDHPIKPKGSVLTVEFELNGRQFLALNGGPFFKHSEAASIQVHCDTQEEIDRLWSAITTNGGEESMCGWCKDRFGVSWQITPRILASKIYSTDNSVADKAWSAMMSMRKIVIADL</sequence>
<reference evidence="2" key="1">
    <citation type="submission" date="2014-06" db="EMBL/GenBank/DDBJ databases">
        <title>Key roles for freshwater Actinobacteria revealed by deep metagenomic sequencing.</title>
        <authorList>
            <person name="Ghai R."/>
            <person name="Mizuno C.M."/>
            <person name="Picazo A."/>
            <person name="Camacho A."/>
            <person name="Rodriguez-Valera F."/>
        </authorList>
    </citation>
    <scope>NUCLEOTIDE SEQUENCE</scope>
</reference>
<organism evidence="2">
    <name type="scientific">freshwater metagenome</name>
    <dbReference type="NCBI Taxonomy" id="449393"/>
    <lineage>
        <taxon>unclassified sequences</taxon>
        <taxon>metagenomes</taxon>
        <taxon>ecological metagenomes</taxon>
    </lineage>
</organism>
<comment type="caution">
    <text evidence="2">The sequence shown here is derived from an EMBL/GenBank/DDBJ whole genome shotgun (WGS) entry which is preliminary data.</text>
</comment>
<feature type="domain" description="PhnB-like" evidence="1">
    <location>
        <begin position="7"/>
        <end position="119"/>
    </location>
</feature>
<protein>
    <recommendedName>
        <fullName evidence="1">PhnB-like domain-containing protein</fullName>
    </recommendedName>
</protein>
<dbReference type="InterPro" id="IPR029068">
    <property type="entry name" value="Glyas_Bleomycin-R_OHBP_Dase"/>
</dbReference>
<gene>
    <name evidence="2" type="ORF">GM51_18355</name>
</gene>
<evidence type="ECO:0000313" key="2">
    <source>
        <dbReference type="EMBL" id="KGA14001.1"/>
    </source>
</evidence>
<dbReference type="AlphaFoldDB" id="A0A094QI11"/>
<accession>A0A094QI11</accession>
<dbReference type="InterPro" id="IPR028973">
    <property type="entry name" value="PhnB-like"/>
</dbReference>
<dbReference type="EMBL" id="JNSL01000164">
    <property type="protein sequence ID" value="KGA14001.1"/>
    <property type="molecule type" value="Genomic_DNA"/>
</dbReference>
<dbReference type="PIRSF" id="PIRSF021700">
    <property type="entry name" value="3_dmu_93_MTrfase"/>
    <property type="match status" value="1"/>
</dbReference>